<protein>
    <submittedName>
        <fullName evidence="1">Uncharacterized protein</fullName>
    </submittedName>
</protein>
<proteinExistence type="predicted"/>
<organism evidence="1 2">
    <name type="scientific">Glossina austeni</name>
    <name type="common">Savannah tsetse fly</name>
    <dbReference type="NCBI Taxonomy" id="7395"/>
    <lineage>
        <taxon>Eukaryota</taxon>
        <taxon>Metazoa</taxon>
        <taxon>Ecdysozoa</taxon>
        <taxon>Arthropoda</taxon>
        <taxon>Hexapoda</taxon>
        <taxon>Insecta</taxon>
        <taxon>Pterygota</taxon>
        <taxon>Neoptera</taxon>
        <taxon>Endopterygota</taxon>
        <taxon>Diptera</taxon>
        <taxon>Brachycera</taxon>
        <taxon>Muscomorpha</taxon>
        <taxon>Hippoboscoidea</taxon>
        <taxon>Glossinidae</taxon>
        <taxon>Glossina</taxon>
    </lineage>
</organism>
<sequence length="157" mass="17473">MIMDYQIFSMRSDSVDDIALLRGYRSGCPRSDWLKISPDRVGIKKGANLVTFGGHLGLLRLLMMSKCNRFCHFGAGRLDIEITLFGNCRGLINATAMMEPSRCERINAIPSNNRIVLQGSSTLALPKFLLKVSVTVLKALKEQSSPDDKIVEPLCPW</sequence>
<dbReference type="Proteomes" id="UP000078200">
    <property type="component" value="Unassembled WGS sequence"/>
</dbReference>
<keyword evidence="2" id="KW-1185">Reference proteome</keyword>
<evidence type="ECO:0000313" key="2">
    <source>
        <dbReference type="Proteomes" id="UP000078200"/>
    </source>
</evidence>
<dbReference type="EnsemblMetazoa" id="GAUT023753-RA">
    <property type="protein sequence ID" value="GAUT023753-PA"/>
    <property type="gene ID" value="GAUT023753"/>
</dbReference>
<accession>A0A1A9V2L9</accession>
<evidence type="ECO:0000313" key="1">
    <source>
        <dbReference type="EnsemblMetazoa" id="GAUT023753-PA"/>
    </source>
</evidence>
<dbReference type="VEuPathDB" id="VectorBase:GAUT023753"/>
<name>A0A1A9V2L9_GLOAU</name>
<dbReference type="AlphaFoldDB" id="A0A1A9V2L9"/>
<reference evidence="1" key="1">
    <citation type="submission" date="2020-05" db="UniProtKB">
        <authorList>
            <consortium name="EnsemblMetazoa"/>
        </authorList>
    </citation>
    <scope>IDENTIFICATION</scope>
    <source>
        <strain evidence="1">TTRI</strain>
    </source>
</reference>